<keyword evidence="2" id="KW-1133">Transmembrane helix</keyword>
<keyword evidence="2" id="KW-0812">Transmembrane</keyword>
<feature type="compositionally biased region" description="Basic residues" evidence="1">
    <location>
        <begin position="102"/>
        <end position="116"/>
    </location>
</feature>
<proteinExistence type="predicted"/>
<dbReference type="EMBL" id="JABDHM010000056">
    <property type="protein sequence ID" value="KAF5220173.1"/>
    <property type="molecule type" value="Genomic_DNA"/>
</dbReference>
<dbReference type="VEuPathDB" id="TriTrypDB:ECC02_006849"/>
<evidence type="ECO:0000256" key="1">
    <source>
        <dbReference type="SAM" id="MobiDB-lite"/>
    </source>
</evidence>
<keyword evidence="2" id="KW-0472">Membrane</keyword>
<reference evidence="3 4" key="1">
    <citation type="journal article" date="2019" name="Genome Biol. Evol.">
        <title>Nanopore Sequencing Significantly Improves Genome Assembly of the Protozoan Parasite Trypanosoma cruzi.</title>
        <authorList>
            <person name="Diaz-Viraque F."/>
            <person name="Pita S."/>
            <person name="Greif G."/>
            <person name="de Souza R.C.M."/>
            <person name="Iraola G."/>
            <person name="Robello C."/>
        </authorList>
    </citation>
    <scope>NUCLEOTIDE SEQUENCE [LARGE SCALE GENOMIC DNA]</scope>
    <source>
        <strain evidence="3 4">Berenice</strain>
    </source>
</reference>
<accession>A0A7J6Y0Q1</accession>
<evidence type="ECO:0000313" key="4">
    <source>
        <dbReference type="Proteomes" id="UP000583944"/>
    </source>
</evidence>
<protein>
    <submittedName>
        <fullName evidence="3">Uncharacterized protein</fullName>
    </submittedName>
</protein>
<evidence type="ECO:0000313" key="3">
    <source>
        <dbReference type="EMBL" id="KAF5220173.1"/>
    </source>
</evidence>
<comment type="caution">
    <text evidence="3">The sequence shown here is derived from an EMBL/GenBank/DDBJ whole genome shotgun (WGS) entry which is preliminary data.</text>
</comment>
<name>A0A7J6Y0Q1_TRYCR</name>
<evidence type="ECO:0000256" key="2">
    <source>
        <dbReference type="SAM" id="Phobius"/>
    </source>
</evidence>
<sequence>MSIRSHTDNVLGYVCVLCVHIPLAPLFVYVRLRKSNKHTSNAIRPSGAPNIGNQHKKTCVHRKYHQSQTQKRSGHSTCIWRKEPIEMDVFYWTSNAECRPRRRKHSRLAAQRRPHRNSMECWHGGSRGKQKKQRTGTSSSSVITESRRRVLPAVRLAASIPAAERSFLRSVGASWPDPLLLWRRMLPGSSRVYIFRWGAAVGLNALRNGDGSPWQSLFSRCR</sequence>
<dbReference type="Proteomes" id="UP000583944">
    <property type="component" value="Unassembled WGS sequence"/>
</dbReference>
<dbReference type="AlphaFoldDB" id="A0A7J6Y0Q1"/>
<feature type="compositionally biased region" description="Polar residues" evidence="1">
    <location>
        <begin position="135"/>
        <end position="144"/>
    </location>
</feature>
<feature type="region of interest" description="Disordered" evidence="1">
    <location>
        <begin position="102"/>
        <end position="144"/>
    </location>
</feature>
<gene>
    <name evidence="3" type="ORF">ECC02_006849</name>
</gene>
<feature type="transmembrane region" description="Helical" evidence="2">
    <location>
        <begin position="12"/>
        <end position="32"/>
    </location>
</feature>
<organism evidence="3 4">
    <name type="scientific">Trypanosoma cruzi</name>
    <dbReference type="NCBI Taxonomy" id="5693"/>
    <lineage>
        <taxon>Eukaryota</taxon>
        <taxon>Discoba</taxon>
        <taxon>Euglenozoa</taxon>
        <taxon>Kinetoplastea</taxon>
        <taxon>Metakinetoplastina</taxon>
        <taxon>Trypanosomatida</taxon>
        <taxon>Trypanosomatidae</taxon>
        <taxon>Trypanosoma</taxon>
        <taxon>Schizotrypanum</taxon>
    </lineage>
</organism>